<reference evidence="3" key="1">
    <citation type="submission" date="2023-07" db="EMBL/GenBank/DDBJ databases">
        <authorList>
            <consortium name="AG Swart"/>
            <person name="Singh M."/>
            <person name="Singh A."/>
            <person name="Seah K."/>
            <person name="Emmerich C."/>
        </authorList>
    </citation>
    <scope>NUCLEOTIDE SEQUENCE</scope>
    <source>
        <strain evidence="3">DP1</strain>
    </source>
</reference>
<name>A0AAD1U7Y1_EUPCR</name>
<sequence length="574" mass="67034">MILKNARRKVKDMNKKIRPENSFNFRTKNPNFEEIYNFNQIPKTQINKHKVVCCNNKLKRNIRGTKLKNCSMRDASGVNSKFPSTRNNNKTVLTSQNTFWSPRKERETVLMKKEIQNYRFPSKTHSSKNIDGLDKILFRGNRNNQAQAPTSLTRKIPDETQLNFNPQLKKSNESLYLPDLMQKKDPVMKNTLDSLCASKMEDSKGESSINCETTSVKLANLTIISPMINLPKEYKKQLDKDSQELFRIFHSISTCSKETSLIPPTVEPLVDISYTLVKNIRIKKSDFKNFIAKRYTTYIAERLINFFDFTKAWSYYDFVNIMEVLIFQSNEMLYKICFEAFDYNNDGYISEIDLYQTMRELPTEIFISVLMEDFLKIIRCIFDKKIKKATFEEPNHGYRKPLSKIHAINTTCTDTLLNWNQNEKDESSSNFLQFCSMKFSPIAKKPSDRTEYAFYPRSIKQSARKKPKQNEVSLKLNLNPLANRNSKNLNKNDLLFSYCEAKELNEKISPSEFNSISFNSLVPSFAIDLVKYLCGYSITKLSSSSSGEYLKEHRNEIEFEKIMKMISIKKDRKK</sequence>
<dbReference type="PROSITE" id="PS00018">
    <property type="entry name" value="EF_HAND_1"/>
    <property type="match status" value="1"/>
</dbReference>
<accession>A0AAD1U7Y1</accession>
<dbReference type="InterPro" id="IPR011992">
    <property type="entry name" value="EF-hand-dom_pair"/>
</dbReference>
<protein>
    <recommendedName>
        <fullName evidence="2">EF-hand domain-containing protein</fullName>
    </recommendedName>
</protein>
<dbReference type="PROSITE" id="PS50222">
    <property type="entry name" value="EF_HAND_2"/>
    <property type="match status" value="1"/>
</dbReference>
<evidence type="ECO:0000313" key="4">
    <source>
        <dbReference type="Proteomes" id="UP001295684"/>
    </source>
</evidence>
<evidence type="ECO:0000313" key="3">
    <source>
        <dbReference type="EMBL" id="CAI2360724.1"/>
    </source>
</evidence>
<dbReference type="Gene3D" id="1.10.238.10">
    <property type="entry name" value="EF-hand"/>
    <property type="match status" value="1"/>
</dbReference>
<keyword evidence="1" id="KW-0106">Calcium</keyword>
<evidence type="ECO:0000256" key="1">
    <source>
        <dbReference type="ARBA" id="ARBA00022837"/>
    </source>
</evidence>
<feature type="domain" description="EF-hand" evidence="2">
    <location>
        <begin position="329"/>
        <end position="364"/>
    </location>
</feature>
<keyword evidence="4" id="KW-1185">Reference proteome</keyword>
<evidence type="ECO:0000259" key="2">
    <source>
        <dbReference type="PROSITE" id="PS50222"/>
    </source>
</evidence>
<dbReference type="AlphaFoldDB" id="A0AAD1U7Y1"/>
<dbReference type="GO" id="GO:0005509">
    <property type="term" value="F:calcium ion binding"/>
    <property type="evidence" value="ECO:0007669"/>
    <property type="project" value="InterPro"/>
</dbReference>
<organism evidence="3 4">
    <name type="scientific">Euplotes crassus</name>
    <dbReference type="NCBI Taxonomy" id="5936"/>
    <lineage>
        <taxon>Eukaryota</taxon>
        <taxon>Sar</taxon>
        <taxon>Alveolata</taxon>
        <taxon>Ciliophora</taxon>
        <taxon>Intramacronucleata</taxon>
        <taxon>Spirotrichea</taxon>
        <taxon>Hypotrichia</taxon>
        <taxon>Euplotida</taxon>
        <taxon>Euplotidae</taxon>
        <taxon>Moneuplotes</taxon>
    </lineage>
</organism>
<dbReference type="Proteomes" id="UP001295684">
    <property type="component" value="Unassembled WGS sequence"/>
</dbReference>
<dbReference type="SUPFAM" id="SSF47473">
    <property type="entry name" value="EF-hand"/>
    <property type="match status" value="1"/>
</dbReference>
<dbReference type="EMBL" id="CAMPGE010001919">
    <property type="protein sequence ID" value="CAI2360724.1"/>
    <property type="molecule type" value="Genomic_DNA"/>
</dbReference>
<dbReference type="InterPro" id="IPR018247">
    <property type="entry name" value="EF_Hand_1_Ca_BS"/>
</dbReference>
<dbReference type="InterPro" id="IPR002048">
    <property type="entry name" value="EF_hand_dom"/>
</dbReference>
<gene>
    <name evidence="3" type="ORF">ECRASSUSDP1_LOCUS2029</name>
</gene>
<proteinExistence type="predicted"/>
<comment type="caution">
    <text evidence="3">The sequence shown here is derived from an EMBL/GenBank/DDBJ whole genome shotgun (WGS) entry which is preliminary data.</text>
</comment>